<dbReference type="EMBL" id="CP036528">
    <property type="protein sequence ID" value="QBK25958.1"/>
    <property type="molecule type" value="Genomic_DNA"/>
</dbReference>
<dbReference type="GO" id="GO:0030288">
    <property type="term" value="C:outer membrane-bounded periplasmic space"/>
    <property type="evidence" value="ECO:0007669"/>
    <property type="project" value="InterPro"/>
</dbReference>
<accession>A0A4P6UVI2</accession>
<dbReference type="PANTHER" id="PTHR33376">
    <property type="match status" value="1"/>
</dbReference>
<keyword evidence="2" id="KW-0813">Transport</keyword>
<dbReference type="KEGG" id="uth:DKZ56_08855"/>
<protein>
    <submittedName>
        <fullName evidence="4">DctP family TRAP transporter solute-binding subunit</fullName>
    </submittedName>
</protein>
<dbReference type="Proteomes" id="UP000291151">
    <property type="component" value="Chromosome"/>
</dbReference>
<dbReference type="PIRSF" id="PIRSF006470">
    <property type="entry name" value="DctB"/>
    <property type="match status" value="1"/>
</dbReference>
<evidence type="ECO:0000256" key="2">
    <source>
        <dbReference type="ARBA" id="ARBA00022448"/>
    </source>
</evidence>
<dbReference type="InterPro" id="IPR018389">
    <property type="entry name" value="DctP_fam"/>
</dbReference>
<name>A0A4P6UVI2_9BACL</name>
<gene>
    <name evidence="4" type="ORF">DKZ56_08855</name>
</gene>
<reference evidence="4 5" key="1">
    <citation type="submission" date="2019-02" db="EMBL/GenBank/DDBJ databases">
        <title>Ureibacillus thermophilus.</title>
        <authorList>
            <person name="Sunny J.S."/>
            <person name="Natarajan A."/>
            <person name="Saleena L.M."/>
        </authorList>
    </citation>
    <scope>NUCLEOTIDE SEQUENCE [LARGE SCALE GENOMIC DNA]</scope>
    <source>
        <strain evidence="4 5">LM102</strain>
    </source>
</reference>
<sequence>MKYFLGSAVLTILLVIGLIAYQQGAFSKEKIAYDDEQVGLDDQIIINFSHVVAENTPKGMAAKKFAELVEEKSGGRIMVKVYPDGMLYSDYDELEALLDNEVQMIAPTTSKMTERLPSWQVLDLPFVIETNEQLKAVLTGELSGKLLEELSKLHIKGLTFWSNGFKQISSNQPIIRAEDFKGKQIRTMGSDIIKEQYRKLNGEPIPLNFDDVYYEIQNQLIDAQENTISNIYSKKFYTMENHITLSNHCIMAYAVMMNENFWNSLTEEDQQIIIESLEEMQEWQFELAERINGEFLEKLYKEPNVEIIQLNEQNKKQWMQSVSPLYEYFNQKVNGTYFNLLLQDIDKVEDF</sequence>
<dbReference type="InterPro" id="IPR004682">
    <property type="entry name" value="TRAP_DctP"/>
</dbReference>
<dbReference type="InterPro" id="IPR038404">
    <property type="entry name" value="TRAP_DctP_sf"/>
</dbReference>
<keyword evidence="3" id="KW-0732">Signal</keyword>
<dbReference type="NCBIfam" id="TIGR00787">
    <property type="entry name" value="dctP"/>
    <property type="match status" value="1"/>
</dbReference>
<evidence type="ECO:0000313" key="5">
    <source>
        <dbReference type="Proteomes" id="UP000291151"/>
    </source>
</evidence>
<evidence type="ECO:0000313" key="4">
    <source>
        <dbReference type="EMBL" id="QBK25958.1"/>
    </source>
</evidence>
<evidence type="ECO:0000256" key="1">
    <source>
        <dbReference type="ARBA" id="ARBA00009023"/>
    </source>
</evidence>
<comment type="similarity">
    <text evidence="1">Belongs to the bacterial solute-binding protein 7 family.</text>
</comment>
<dbReference type="RefSeq" id="WP_208649651.1">
    <property type="nucleotide sequence ID" value="NZ_CP036528.1"/>
</dbReference>
<dbReference type="AlphaFoldDB" id="A0A4P6UVI2"/>
<dbReference type="Gene3D" id="3.40.190.170">
    <property type="entry name" value="Bacterial extracellular solute-binding protein, family 7"/>
    <property type="match status" value="1"/>
</dbReference>
<keyword evidence="5" id="KW-1185">Reference proteome</keyword>
<dbReference type="NCBIfam" id="NF037995">
    <property type="entry name" value="TRAP_S1"/>
    <property type="match status" value="1"/>
</dbReference>
<dbReference type="Pfam" id="PF03480">
    <property type="entry name" value="DctP"/>
    <property type="match status" value="1"/>
</dbReference>
<evidence type="ECO:0000256" key="3">
    <source>
        <dbReference type="ARBA" id="ARBA00022729"/>
    </source>
</evidence>
<proteinExistence type="inferred from homology"/>
<dbReference type="GO" id="GO:0055085">
    <property type="term" value="P:transmembrane transport"/>
    <property type="evidence" value="ECO:0007669"/>
    <property type="project" value="InterPro"/>
</dbReference>
<organism evidence="4 5">
    <name type="scientific">Ureibacillus thermophilus</name>
    <dbReference type="NCBI Taxonomy" id="367743"/>
    <lineage>
        <taxon>Bacteria</taxon>
        <taxon>Bacillati</taxon>
        <taxon>Bacillota</taxon>
        <taxon>Bacilli</taxon>
        <taxon>Bacillales</taxon>
        <taxon>Caryophanaceae</taxon>
        <taxon>Ureibacillus</taxon>
    </lineage>
</organism>
<dbReference type="PANTHER" id="PTHR33376:SF7">
    <property type="entry name" value="C4-DICARBOXYLATE-BINDING PROTEIN DCTB"/>
    <property type="match status" value="1"/>
</dbReference>